<dbReference type="InterPro" id="IPR036621">
    <property type="entry name" value="Anticodon-bd_dom_sf"/>
</dbReference>
<dbReference type="EC" id="6.1.1.15" evidence="3 12"/>
<dbReference type="NCBIfam" id="TIGR00409">
    <property type="entry name" value="proS_fam_II"/>
    <property type="match status" value="1"/>
</dbReference>
<comment type="subcellular location">
    <subcellularLocation>
        <location evidence="1">Cytoplasm</location>
    </subcellularLocation>
</comment>
<keyword evidence="6" id="KW-0436">Ligase</keyword>
<dbReference type="Gene3D" id="3.40.50.800">
    <property type="entry name" value="Anticodon-binding domain"/>
    <property type="match status" value="1"/>
</dbReference>
<evidence type="ECO:0000256" key="11">
    <source>
        <dbReference type="ARBA" id="ARBA00047671"/>
    </source>
</evidence>
<evidence type="ECO:0000313" key="15">
    <source>
        <dbReference type="Proteomes" id="UP000034108"/>
    </source>
</evidence>
<sequence length="411" mass="46555">MKQSKLFGKTLKTVPKDEVSRNAELLIRGGFIDKLMAGAYSYLPLGYRVLDKIKNIIREEMNTIGGQELFMPALQPKALWEETGRWNDPGKAVMFQFKGREDKEYGLGWTHEEVIVDIARKRVSSYKDLPFALYQIQDKFRDEPRAKSGLLRGREFSMKDMYSFHSTEEDLLNFYEKSKKAYLNIFKRCGLDALVVEASGGSFSKEFSHEFQALTPFGEDTIFYCSNRDFAQNKEIAQVKAGDKCTICGEKILEGKAIEVGNIFKLYAKYSAPMKLQFTDADGKKKDVIMGCYGIGPSRVMGTVVEVSNDQNGIIWQDNVAPYQIHLITIGDSAAVIEAGEKLYNHLLKKGEEVLFDDRAIFPGAKFADSDLIGIPTRLIISEKTLIQESVEFKRRGEAKSELKPLKELYV</sequence>
<evidence type="ECO:0000259" key="13">
    <source>
        <dbReference type="PROSITE" id="PS50862"/>
    </source>
</evidence>
<dbReference type="InterPro" id="IPR004500">
    <property type="entry name" value="Pro-tRNA-synth_IIa_bac-type"/>
</dbReference>
<keyword evidence="10 14" id="KW-0030">Aminoacyl-tRNA synthetase</keyword>
<protein>
    <recommendedName>
        <fullName evidence="4 12">Proline--tRNA ligase</fullName>
        <ecNumber evidence="3 12">6.1.1.15</ecNumber>
    </recommendedName>
</protein>
<comment type="caution">
    <text evidence="14">The sequence shown here is derived from an EMBL/GenBank/DDBJ whole genome shotgun (WGS) entry which is preliminary data.</text>
</comment>
<dbReference type="InterPro" id="IPR002314">
    <property type="entry name" value="aa-tRNA-synt_IIb"/>
</dbReference>
<evidence type="ECO:0000256" key="4">
    <source>
        <dbReference type="ARBA" id="ARBA00019110"/>
    </source>
</evidence>
<evidence type="ECO:0000256" key="1">
    <source>
        <dbReference type="ARBA" id="ARBA00004496"/>
    </source>
</evidence>
<comment type="subunit">
    <text evidence="2">Homodimer.</text>
</comment>
<comment type="catalytic activity">
    <reaction evidence="11">
        <text>tRNA(Pro) + L-proline + ATP = L-prolyl-tRNA(Pro) + AMP + diphosphate</text>
        <dbReference type="Rhea" id="RHEA:14305"/>
        <dbReference type="Rhea" id="RHEA-COMP:9700"/>
        <dbReference type="Rhea" id="RHEA-COMP:9702"/>
        <dbReference type="ChEBI" id="CHEBI:30616"/>
        <dbReference type="ChEBI" id="CHEBI:33019"/>
        <dbReference type="ChEBI" id="CHEBI:60039"/>
        <dbReference type="ChEBI" id="CHEBI:78442"/>
        <dbReference type="ChEBI" id="CHEBI:78532"/>
        <dbReference type="ChEBI" id="CHEBI:456215"/>
        <dbReference type="EC" id="6.1.1.15"/>
    </reaction>
</comment>
<dbReference type="Proteomes" id="UP000034108">
    <property type="component" value="Unassembled WGS sequence"/>
</dbReference>
<dbReference type="STRING" id="1619048.UU49_C0004G0011"/>
<proteinExistence type="predicted"/>
<dbReference type="AlphaFoldDB" id="A0A0G0XRY4"/>
<dbReference type="CDD" id="cd00779">
    <property type="entry name" value="ProRS_core_prok"/>
    <property type="match status" value="1"/>
</dbReference>
<evidence type="ECO:0000256" key="2">
    <source>
        <dbReference type="ARBA" id="ARBA00011738"/>
    </source>
</evidence>
<feature type="domain" description="Aminoacyl-transfer RNA synthetases class-II family profile" evidence="13">
    <location>
        <begin position="38"/>
        <end position="363"/>
    </location>
</feature>
<dbReference type="Gene3D" id="3.30.930.10">
    <property type="entry name" value="Bira Bifunctional Protein, Domain 2"/>
    <property type="match status" value="1"/>
</dbReference>
<dbReference type="PRINTS" id="PR01046">
    <property type="entry name" value="TRNASYNTHPRO"/>
</dbReference>
<dbReference type="InterPro" id="IPR006195">
    <property type="entry name" value="aa-tRNA-synth_II"/>
</dbReference>
<evidence type="ECO:0000256" key="5">
    <source>
        <dbReference type="ARBA" id="ARBA00022490"/>
    </source>
</evidence>
<dbReference type="Pfam" id="PF03129">
    <property type="entry name" value="HGTP_anticodon"/>
    <property type="match status" value="1"/>
</dbReference>
<dbReference type="InterPro" id="IPR050062">
    <property type="entry name" value="Pro-tRNA_synthetase"/>
</dbReference>
<dbReference type="PANTHER" id="PTHR42753">
    <property type="entry name" value="MITOCHONDRIAL RIBOSOME PROTEIN L39/PROLYL-TRNA LIGASE FAMILY MEMBER"/>
    <property type="match status" value="1"/>
</dbReference>
<dbReference type="GO" id="GO:0006433">
    <property type="term" value="P:prolyl-tRNA aminoacylation"/>
    <property type="evidence" value="ECO:0007669"/>
    <property type="project" value="UniProtKB-UniRule"/>
</dbReference>
<evidence type="ECO:0000313" key="14">
    <source>
        <dbReference type="EMBL" id="KKR99680.1"/>
    </source>
</evidence>
<evidence type="ECO:0000256" key="12">
    <source>
        <dbReference type="NCBIfam" id="TIGR00409"/>
    </source>
</evidence>
<keyword evidence="8" id="KW-0067">ATP-binding</keyword>
<evidence type="ECO:0000256" key="6">
    <source>
        <dbReference type="ARBA" id="ARBA00022598"/>
    </source>
</evidence>
<reference evidence="14 15" key="1">
    <citation type="journal article" date="2015" name="Nature">
        <title>rRNA introns, odd ribosomes, and small enigmatic genomes across a large radiation of phyla.</title>
        <authorList>
            <person name="Brown C.T."/>
            <person name="Hug L.A."/>
            <person name="Thomas B.C."/>
            <person name="Sharon I."/>
            <person name="Castelle C.J."/>
            <person name="Singh A."/>
            <person name="Wilkins M.J."/>
            <person name="Williams K.H."/>
            <person name="Banfield J.F."/>
        </authorList>
    </citation>
    <scope>NUCLEOTIDE SEQUENCE [LARGE SCALE GENOMIC DNA]</scope>
</reference>
<dbReference type="InterPro" id="IPR002316">
    <property type="entry name" value="Pro-tRNA-ligase_IIa"/>
</dbReference>
<dbReference type="SUPFAM" id="SSF55681">
    <property type="entry name" value="Class II aaRS and biotin synthetases"/>
    <property type="match status" value="1"/>
</dbReference>
<keyword evidence="7" id="KW-0547">Nucleotide-binding</keyword>
<gene>
    <name evidence="14" type="ORF">UU49_C0004G0011</name>
</gene>
<dbReference type="EMBL" id="LCAV01000004">
    <property type="protein sequence ID" value="KKR99680.1"/>
    <property type="molecule type" value="Genomic_DNA"/>
</dbReference>
<dbReference type="Pfam" id="PF00587">
    <property type="entry name" value="tRNA-synt_2b"/>
    <property type="match status" value="1"/>
</dbReference>
<name>A0A0G0XRY4_9BACT</name>
<keyword evidence="9" id="KW-0648">Protein biosynthesis</keyword>
<organism evidence="14 15">
    <name type="scientific">Candidatus Magasanikbacteria bacterium GW2011_GWC2_41_17</name>
    <dbReference type="NCBI Taxonomy" id="1619048"/>
    <lineage>
        <taxon>Bacteria</taxon>
        <taxon>Candidatus Magasanikiibacteriota</taxon>
    </lineage>
</organism>
<dbReference type="InterPro" id="IPR004154">
    <property type="entry name" value="Anticodon-bd"/>
</dbReference>
<dbReference type="GO" id="GO:0004827">
    <property type="term" value="F:proline-tRNA ligase activity"/>
    <property type="evidence" value="ECO:0007669"/>
    <property type="project" value="UniProtKB-UniRule"/>
</dbReference>
<accession>A0A0G0XRY4</accession>
<evidence type="ECO:0000256" key="7">
    <source>
        <dbReference type="ARBA" id="ARBA00022741"/>
    </source>
</evidence>
<dbReference type="InterPro" id="IPR045864">
    <property type="entry name" value="aa-tRNA-synth_II/BPL/LPL"/>
</dbReference>
<dbReference type="SUPFAM" id="SSF52954">
    <property type="entry name" value="Class II aaRS ABD-related"/>
    <property type="match status" value="1"/>
</dbReference>
<dbReference type="GO" id="GO:0005829">
    <property type="term" value="C:cytosol"/>
    <property type="evidence" value="ECO:0007669"/>
    <property type="project" value="TreeGrafter"/>
</dbReference>
<dbReference type="InterPro" id="IPR033730">
    <property type="entry name" value="ProRS_core_prok"/>
</dbReference>
<evidence type="ECO:0000256" key="3">
    <source>
        <dbReference type="ARBA" id="ARBA00012831"/>
    </source>
</evidence>
<evidence type="ECO:0000256" key="10">
    <source>
        <dbReference type="ARBA" id="ARBA00023146"/>
    </source>
</evidence>
<dbReference type="PANTHER" id="PTHR42753:SF2">
    <property type="entry name" value="PROLINE--TRNA LIGASE"/>
    <property type="match status" value="1"/>
</dbReference>
<dbReference type="PROSITE" id="PS50862">
    <property type="entry name" value="AA_TRNA_LIGASE_II"/>
    <property type="match status" value="1"/>
</dbReference>
<keyword evidence="5" id="KW-0963">Cytoplasm</keyword>
<evidence type="ECO:0000256" key="8">
    <source>
        <dbReference type="ARBA" id="ARBA00022840"/>
    </source>
</evidence>
<dbReference type="GO" id="GO:0005524">
    <property type="term" value="F:ATP binding"/>
    <property type="evidence" value="ECO:0007669"/>
    <property type="project" value="UniProtKB-KW"/>
</dbReference>
<evidence type="ECO:0000256" key="9">
    <source>
        <dbReference type="ARBA" id="ARBA00022917"/>
    </source>
</evidence>
<dbReference type="CDD" id="cd00861">
    <property type="entry name" value="ProRS_anticodon_short"/>
    <property type="match status" value="1"/>
</dbReference>
<dbReference type="PATRIC" id="fig|1619048.3.peg.156"/>
<dbReference type="InterPro" id="IPR044140">
    <property type="entry name" value="ProRS_anticodon_short"/>
</dbReference>